<reference evidence="3 4" key="1">
    <citation type="journal article" date="2003" name="Int. J. Syst. Evol. Microbiol.">
        <title>Halobacillus salinus sp. nov., isolated from a salt lake on the coast of the East Sea in Korea.</title>
        <authorList>
            <person name="Yoon J.H."/>
            <person name="Kang K.H."/>
            <person name="Park Y.H."/>
        </authorList>
    </citation>
    <scope>NUCLEOTIDE SEQUENCE [LARGE SCALE GENOMIC DNA]</scope>
    <source>
        <strain evidence="3 4">HSL-3</strain>
    </source>
</reference>
<dbReference type="Pfam" id="PF22746">
    <property type="entry name" value="SHOCT-like_DUF2089-C"/>
    <property type="match status" value="1"/>
</dbReference>
<comment type="caution">
    <text evidence="3">The sequence shown here is derived from an EMBL/GenBank/DDBJ whole genome shotgun (WGS) entry which is preliminary data.</text>
</comment>
<dbReference type="EMBL" id="SRJC01000003">
    <property type="protein sequence ID" value="TGB02325.1"/>
    <property type="molecule type" value="Genomic_DNA"/>
</dbReference>
<evidence type="ECO:0000259" key="1">
    <source>
        <dbReference type="Pfam" id="PF13349"/>
    </source>
</evidence>
<feature type="domain" description="DUF4097" evidence="1">
    <location>
        <begin position="95"/>
        <end position="290"/>
    </location>
</feature>
<sequence length="342" mass="38450">MDQERMKILKMIEEGIITAEEGAELLKANSEAQSHTKTSSTYGLRNFFDDAVEKIKNVDLDFKFGEFVEFDEQISLDAGELKDMDLWIANGSMKVRSTEKDYVYANYHVKVYQVQTEKEARDRFRDDGQFTLESGLLRVASPSKQVKVDVELFVPDQSYEFIKAQLTNGHFDLSSMRSDHLQVKTSNGKVQLDDIRGESCKVETGHGAVSLLKADFETCKVETVHGEITIEGSIGKSEANAISGLVTVRHIGDRAYQGTYKTSTGQVQVTVPKNKRLSGILRSHLGQINCRVPDKTIIRRRDEFMNKVIEFEANTELSSRFSLEAEAKTGAVTVQTGEKHFD</sequence>
<feature type="domain" description="YvlB/LiaX N-terminal" evidence="2">
    <location>
        <begin position="4"/>
        <end position="28"/>
    </location>
</feature>
<dbReference type="InterPro" id="IPR053959">
    <property type="entry name" value="YvlB/LiaX_N"/>
</dbReference>
<dbReference type="RefSeq" id="WP_135327975.1">
    <property type="nucleotide sequence ID" value="NZ_SRJC01000003.1"/>
</dbReference>
<organism evidence="3 4">
    <name type="scientific">Halobacillus salinus</name>
    <dbReference type="NCBI Taxonomy" id="192814"/>
    <lineage>
        <taxon>Bacteria</taxon>
        <taxon>Bacillati</taxon>
        <taxon>Bacillota</taxon>
        <taxon>Bacilli</taxon>
        <taxon>Bacillales</taxon>
        <taxon>Bacillaceae</taxon>
        <taxon>Halobacillus</taxon>
    </lineage>
</organism>
<dbReference type="PANTHER" id="PTHR34094:SF1">
    <property type="entry name" value="PROTEIN FAM185A"/>
    <property type="match status" value="1"/>
</dbReference>
<keyword evidence="4" id="KW-1185">Reference proteome</keyword>
<dbReference type="Pfam" id="PF13349">
    <property type="entry name" value="DUF4097"/>
    <property type="match status" value="1"/>
</dbReference>
<dbReference type="AlphaFoldDB" id="A0A4Z0GX58"/>
<dbReference type="Proteomes" id="UP000297982">
    <property type="component" value="Unassembled WGS sequence"/>
</dbReference>
<dbReference type="InterPro" id="IPR025164">
    <property type="entry name" value="Toastrack_DUF4097"/>
</dbReference>
<name>A0A4Z0GX58_9BACI</name>
<evidence type="ECO:0000313" key="4">
    <source>
        <dbReference type="Proteomes" id="UP000297982"/>
    </source>
</evidence>
<dbReference type="PANTHER" id="PTHR34094">
    <property type="match status" value="1"/>
</dbReference>
<proteinExistence type="predicted"/>
<protein>
    <submittedName>
        <fullName evidence="3">Uncharacterized protein</fullName>
    </submittedName>
</protein>
<dbReference type="STRING" id="192814.GCA_900166575_03380"/>
<evidence type="ECO:0000313" key="3">
    <source>
        <dbReference type="EMBL" id="TGB02325.1"/>
    </source>
</evidence>
<accession>A0A4Z0GX58</accession>
<evidence type="ECO:0000259" key="2">
    <source>
        <dbReference type="Pfam" id="PF22746"/>
    </source>
</evidence>
<gene>
    <name evidence="3" type="ORF">E4663_13355</name>
</gene>